<dbReference type="KEGG" id="arep:ID810_09705"/>
<name>A0A7T0LJN6_9ACTO</name>
<dbReference type="Proteomes" id="UP000594637">
    <property type="component" value="Chromosome"/>
</dbReference>
<reference evidence="1 2" key="1">
    <citation type="submission" date="2020-11" db="EMBL/GenBank/DDBJ databases">
        <title>Actinomyces sp. ZJ750.</title>
        <authorList>
            <person name="Zhou J."/>
        </authorList>
    </citation>
    <scope>NUCLEOTIDE SEQUENCE [LARGE SCALE GENOMIC DNA]</scope>
    <source>
        <strain evidence="1 2">ZJ750</strain>
    </source>
</reference>
<sequence length="73" mass="7790">MSKVRSDAWSWTWNQPADRRIFDSSLTGAVNLSGVSLILTTEGGQDLRVTAYAPAGTLKDSAAFAAMRSLTLG</sequence>
<dbReference type="RefSeq" id="WP_166858847.1">
    <property type="nucleotide sequence ID" value="NZ_CP063989.1"/>
</dbReference>
<dbReference type="AlphaFoldDB" id="A0A7T0LJN6"/>
<evidence type="ECO:0000313" key="1">
    <source>
        <dbReference type="EMBL" id="QPL05009.1"/>
    </source>
</evidence>
<evidence type="ECO:0000313" key="2">
    <source>
        <dbReference type="Proteomes" id="UP000594637"/>
    </source>
</evidence>
<keyword evidence="2" id="KW-1185">Reference proteome</keyword>
<proteinExistence type="predicted"/>
<gene>
    <name evidence="1" type="ORF">ID810_09705</name>
</gene>
<protein>
    <submittedName>
        <fullName evidence="1">Uncharacterized protein</fullName>
    </submittedName>
</protein>
<dbReference type="EMBL" id="CP063989">
    <property type="protein sequence ID" value="QPL05009.1"/>
    <property type="molecule type" value="Genomic_DNA"/>
</dbReference>
<organism evidence="1 2">
    <name type="scientific">Actinomyces respiraculi</name>
    <dbReference type="NCBI Taxonomy" id="2744574"/>
    <lineage>
        <taxon>Bacteria</taxon>
        <taxon>Bacillati</taxon>
        <taxon>Actinomycetota</taxon>
        <taxon>Actinomycetes</taxon>
        <taxon>Actinomycetales</taxon>
        <taxon>Actinomycetaceae</taxon>
        <taxon>Actinomyces</taxon>
    </lineage>
</organism>
<accession>A0A7T0LJN6</accession>